<organism evidence="2 3">
    <name type="scientific">Panagrellus redivivus</name>
    <name type="common">Microworm</name>
    <dbReference type="NCBI Taxonomy" id="6233"/>
    <lineage>
        <taxon>Eukaryota</taxon>
        <taxon>Metazoa</taxon>
        <taxon>Ecdysozoa</taxon>
        <taxon>Nematoda</taxon>
        <taxon>Chromadorea</taxon>
        <taxon>Rhabditida</taxon>
        <taxon>Tylenchina</taxon>
        <taxon>Panagrolaimomorpha</taxon>
        <taxon>Panagrolaimoidea</taxon>
        <taxon>Panagrolaimidae</taxon>
        <taxon>Panagrellus</taxon>
    </lineage>
</organism>
<evidence type="ECO:0000313" key="3">
    <source>
        <dbReference type="WBParaSite" id="Pan_g23285.t1"/>
    </source>
</evidence>
<evidence type="ECO:0000313" key="2">
    <source>
        <dbReference type="Proteomes" id="UP000492821"/>
    </source>
</evidence>
<feature type="region of interest" description="Disordered" evidence="1">
    <location>
        <begin position="1"/>
        <end position="26"/>
    </location>
</feature>
<dbReference type="AlphaFoldDB" id="A0A7E4VQ58"/>
<evidence type="ECO:0000256" key="1">
    <source>
        <dbReference type="SAM" id="MobiDB-lite"/>
    </source>
</evidence>
<reference evidence="3" key="2">
    <citation type="submission" date="2020-10" db="UniProtKB">
        <authorList>
            <consortium name="WormBaseParasite"/>
        </authorList>
    </citation>
    <scope>IDENTIFICATION</scope>
</reference>
<sequence length="78" mass="8838">MTHARTRMHAQWKDEERHGCPRTTNTVGGTELKLINRLRSTKLSHSKQNSRAVDGCSTNRATICLLFRFVGFLAGFGY</sequence>
<keyword evidence="2" id="KW-1185">Reference proteome</keyword>
<name>A0A7E4VQ58_PANRE</name>
<protein>
    <submittedName>
        <fullName evidence="3">Uncharacterized protein</fullName>
    </submittedName>
</protein>
<accession>A0A7E4VQ58</accession>
<proteinExistence type="predicted"/>
<reference evidence="2" key="1">
    <citation type="journal article" date="2013" name="Genetics">
        <title>The draft genome and transcriptome of Panagrellus redivivus are shaped by the harsh demands of a free-living lifestyle.</title>
        <authorList>
            <person name="Srinivasan J."/>
            <person name="Dillman A.R."/>
            <person name="Macchietto M.G."/>
            <person name="Heikkinen L."/>
            <person name="Lakso M."/>
            <person name="Fracchia K.M."/>
            <person name="Antoshechkin I."/>
            <person name="Mortazavi A."/>
            <person name="Wong G."/>
            <person name="Sternberg P.W."/>
        </authorList>
    </citation>
    <scope>NUCLEOTIDE SEQUENCE [LARGE SCALE GENOMIC DNA]</scope>
    <source>
        <strain evidence="2">MT8872</strain>
    </source>
</reference>
<feature type="compositionally biased region" description="Basic residues" evidence="1">
    <location>
        <begin position="1"/>
        <end position="10"/>
    </location>
</feature>
<dbReference type="Proteomes" id="UP000492821">
    <property type="component" value="Unassembled WGS sequence"/>
</dbReference>
<dbReference type="WBParaSite" id="Pan_g23285.t1">
    <property type="protein sequence ID" value="Pan_g23285.t1"/>
    <property type="gene ID" value="Pan_g23285"/>
</dbReference>